<sequence>MASQQTCRSEEEMTQVSWTHDSSFSSDTAQEQDFRWHYRLRKAMRPTVKRGMDMVGAAGLLLVLAPALLLLAVCVAADGGPVFFSHRRVGRGGREFGCLKFRSMRVDAAEALRELLERDPEARAEWNERRKLRADPRVTRIGRILRATSLDELPQLINVVRGEMSLVGPRPVLREELDQYYVPAGAAEDYMSVRPGLTGAWQVSGRSDTSFAQRIALDVAYVQFPSLRKDLAILACTGAVVVRRRGAY</sequence>
<reference evidence="7" key="1">
    <citation type="submission" date="2018-06" db="EMBL/GenBank/DDBJ databases">
        <authorList>
            <person name="Khan S.A."/>
        </authorList>
    </citation>
    <scope>NUCLEOTIDE SEQUENCE [LARGE SCALE GENOMIC DNA]</scope>
    <source>
        <strain evidence="7">DB-1506</strain>
    </source>
</reference>
<keyword evidence="4" id="KW-0472">Membrane</keyword>
<dbReference type="PANTHER" id="PTHR30576">
    <property type="entry name" value="COLANIC BIOSYNTHESIS UDP-GLUCOSE LIPID CARRIER TRANSFERASE"/>
    <property type="match status" value="1"/>
</dbReference>
<keyword evidence="2" id="KW-0270">Exopolysaccharide synthesis</keyword>
<dbReference type="EMBL" id="QLIX01000004">
    <property type="protein sequence ID" value="RAI59646.1"/>
    <property type="molecule type" value="Genomic_DNA"/>
</dbReference>
<proteinExistence type="inferred from homology"/>
<keyword evidence="6" id="KW-0808">Transferase</keyword>
<comment type="caution">
    <text evidence="6">The sequence shown here is derived from an EMBL/GenBank/DDBJ whole genome shotgun (WGS) entry which is preliminary data.</text>
</comment>
<dbReference type="Proteomes" id="UP000249065">
    <property type="component" value="Unassembled WGS sequence"/>
</dbReference>
<evidence type="ECO:0000313" key="6">
    <source>
        <dbReference type="EMBL" id="RAI59646.1"/>
    </source>
</evidence>
<evidence type="ECO:0000256" key="2">
    <source>
        <dbReference type="ARBA" id="ARBA00023169"/>
    </source>
</evidence>
<dbReference type="OrthoDB" id="9808602at2"/>
<dbReference type="InterPro" id="IPR003362">
    <property type="entry name" value="Bact_transf"/>
</dbReference>
<dbReference type="GO" id="GO:0016780">
    <property type="term" value="F:phosphotransferase activity, for other substituted phosphate groups"/>
    <property type="evidence" value="ECO:0007669"/>
    <property type="project" value="TreeGrafter"/>
</dbReference>
<keyword evidence="4" id="KW-1133">Transmembrane helix</keyword>
<evidence type="ECO:0000256" key="3">
    <source>
        <dbReference type="SAM" id="MobiDB-lite"/>
    </source>
</evidence>
<protein>
    <submittedName>
        <fullName evidence="6">Sugar transferase</fullName>
    </submittedName>
</protein>
<comment type="similarity">
    <text evidence="1">Belongs to the bacterial sugar transferase family.</text>
</comment>
<name>A0A327MAZ9_9PROT</name>
<evidence type="ECO:0000259" key="5">
    <source>
        <dbReference type="Pfam" id="PF02397"/>
    </source>
</evidence>
<feature type="domain" description="Bacterial sugar transferase" evidence="5">
    <location>
        <begin position="49"/>
        <end position="242"/>
    </location>
</feature>
<organism evidence="6 7">
    <name type="scientific">Roseicella frigidaeris</name>
    <dbReference type="NCBI Taxonomy" id="2230885"/>
    <lineage>
        <taxon>Bacteria</taxon>
        <taxon>Pseudomonadati</taxon>
        <taxon>Pseudomonadota</taxon>
        <taxon>Alphaproteobacteria</taxon>
        <taxon>Acetobacterales</taxon>
        <taxon>Roseomonadaceae</taxon>
        <taxon>Roseicella</taxon>
    </lineage>
</organism>
<dbReference type="PANTHER" id="PTHR30576:SF0">
    <property type="entry name" value="UNDECAPRENYL-PHOSPHATE N-ACETYLGALACTOSAMINYL 1-PHOSPHATE TRANSFERASE-RELATED"/>
    <property type="match status" value="1"/>
</dbReference>
<feature type="transmembrane region" description="Helical" evidence="4">
    <location>
        <begin position="54"/>
        <end position="77"/>
    </location>
</feature>
<dbReference type="AlphaFoldDB" id="A0A327MAZ9"/>
<dbReference type="GO" id="GO:0000271">
    <property type="term" value="P:polysaccharide biosynthetic process"/>
    <property type="evidence" value="ECO:0007669"/>
    <property type="project" value="UniProtKB-KW"/>
</dbReference>
<accession>A0A327MAZ9</accession>
<feature type="compositionally biased region" description="Polar residues" evidence="3">
    <location>
        <begin position="14"/>
        <end position="24"/>
    </location>
</feature>
<keyword evidence="4" id="KW-0812">Transmembrane</keyword>
<keyword evidence="7" id="KW-1185">Reference proteome</keyword>
<evidence type="ECO:0000256" key="1">
    <source>
        <dbReference type="ARBA" id="ARBA00006464"/>
    </source>
</evidence>
<evidence type="ECO:0000313" key="7">
    <source>
        <dbReference type="Proteomes" id="UP000249065"/>
    </source>
</evidence>
<evidence type="ECO:0000256" key="4">
    <source>
        <dbReference type="SAM" id="Phobius"/>
    </source>
</evidence>
<feature type="region of interest" description="Disordered" evidence="3">
    <location>
        <begin position="1"/>
        <end position="24"/>
    </location>
</feature>
<dbReference type="Pfam" id="PF02397">
    <property type="entry name" value="Bac_transf"/>
    <property type="match status" value="1"/>
</dbReference>
<gene>
    <name evidence="6" type="ORF">DOO78_08635</name>
</gene>